<name>A0A8H6TIU3_MYCCL</name>
<protein>
    <submittedName>
        <fullName evidence="2">Uncharacterized protein</fullName>
    </submittedName>
</protein>
<evidence type="ECO:0000313" key="3">
    <source>
        <dbReference type="Proteomes" id="UP000613580"/>
    </source>
</evidence>
<dbReference type="Proteomes" id="UP000613580">
    <property type="component" value="Unassembled WGS sequence"/>
</dbReference>
<comment type="caution">
    <text evidence="2">The sequence shown here is derived from an EMBL/GenBank/DDBJ whole genome shotgun (WGS) entry which is preliminary data.</text>
</comment>
<dbReference type="OrthoDB" id="3233403at2759"/>
<accession>A0A8H6TIU3</accession>
<dbReference type="EMBL" id="JACAZE010000005">
    <property type="protein sequence ID" value="KAF7317467.1"/>
    <property type="molecule type" value="Genomic_DNA"/>
</dbReference>
<feature type="region of interest" description="Disordered" evidence="1">
    <location>
        <begin position="34"/>
        <end position="66"/>
    </location>
</feature>
<proteinExistence type="predicted"/>
<organism evidence="2 3">
    <name type="scientific">Mycena chlorophos</name>
    <name type="common">Agaric fungus</name>
    <name type="synonym">Agaricus chlorophos</name>
    <dbReference type="NCBI Taxonomy" id="658473"/>
    <lineage>
        <taxon>Eukaryota</taxon>
        <taxon>Fungi</taxon>
        <taxon>Dikarya</taxon>
        <taxon>Basidiomycota</taxon>
        <taxon>Agaricomycotina</taxon>
        <taxon>Agaricomycetes</taxon>
        <taxon>Agaricomycetidae</taxon>
        <taxon>Agaricales</taxon>
        <taxon>Marasmiineae</taxon>
        <taxon>Mycenaceae</taxon>
        <taxon>Mycena</taxon>
    </lineage>
</organism>
<feature type="compositionally biased region" description="Acidic residues" evidence="1">
    <location>
        <begin position="38"/>
        <end position="65"/>
    </location>
</feature>
<sequence>MPGQLRIRDLQHKGLEAAAVVLLVADLLRDEGPLRCEDSDDVDSENTSDHEDNTEDTEMESEDKEIDERLAQSRREQAMLLEVVGLVIGQQAMGLGGDGRRGPYFRTLTTDDWFPRALDLPDQDFRYIFRISRPTFDKFCDILGENAIFKSRGRKPQRHVSWQLGAFLIRYGQLGSPVRDTYLKMGIGSGTVVLYCR</sequence>
<dbReference type="AlphaFoldDB" id="A0A8H6TIU3"/>
<gene>
    <name evidence="2" type="ORF">HMN09_00483900</name>
</gene>
<evidence type="ECO:0000256" key="1">
    <source>
        <dbReference type="SAM" id="MobiDB-lite"/>
    </source>
</evidence>
<keyword evidence="3" id="KW-1185">Reference proteome</keyword>
<evidence type="ECO:0000313" key="2">
    <source>
        <dbReference type="EMBL" id="KAF7317467.1"/>
    </source>
</evidence>
<reference evidence="2" key="1">
    <citation type="submission" date="2020-05" db="EMBL/GenBank/DDBJ databases">
        <title>Mycena genomes resolve the evolution of fungal bioluminescence.</title>
        <authorList>
            <person name="Tsai I.J."/>
        </authorList>
    </citation>
    <scope>NUCLEOTIDE SEQUENCE</scope>
    <source>
        <strain evidence="2">110903Hualien_Pintung</strain>
    </source>
</reference>